<dbReference type="NCBIfam" id="NF006826">
    <property type="entry name" value="PRK09347.1-3"/>
    <property type="match status" value="1"/>
</dbReference>
<dbReference type="FunFam" id="1.10.286.10:FF:000003">
    <property type="entry name" value="GTP cyclohydrolase 1"/>
    <property type="match status" value="1"/>
</dbReference>
<dbReference type="GO" id="GO:0042559">
    <property type="term" value="P:pteridine-containing compound biosynthetic process"/>
    <property type="evidence" value="ECO:0007669"/>
    <property type="project" value="UniProtKB-ARBA"/>
</dbReference>
<dbReference type="GO" id="GO:0005525">
    <property type="term" value="F:GTP binding"/>
    <property type="evidence" value="ECO:0007669"/>
    <property type="project" value="UniProtKB-KW"/>
</dbReference>
<keyword evidence="5" id="KW-0547">Nucleotide-binding</keyword>
<dbReference type="CDD" id="cd00642">
    <property type="entry name" value="GTP_cyclohydro1"/>
    <property type="match status" value="1"/>
</dbReference>
<keyword evidence="6" id="KW-0378">Hydrolase</keyword>
<dbReference type="InterPro" id="IPR001474">
    <property type="entry name" value="GTP_CycHdrlase_I"/>
</dbReference>
<evidence type="ECO:0000313" key="11">
    <source>
        <dbReference type="EMBL" id="KAL3823678.1"/>
    </source>
</evidence>
<dbReference type="PROSITE" id="PS00860">
    <property type="entry name" value="GTP_CYCLOHYDROL_1_2"/>
    <property type="match status" value="1"/>
</dbReference>
<evidence type="ECO:0000256" key="7">
    <source>
        <dbReference type="ARBA" id="ARBA00023134"/>
    </source>
</evidence>
<dbReference type="InterPro" id="IPR018234">
    <property type="entry name" value="GTP_CycHdrlase_I_CS"/>
</dbReference>
<organism evidence="11 12">
    <name type="scientific">Cyclostephanos tholiformis</name>
    <dbReference type="NCBI Taxonomy" id="382380"/>
    <lineage>
        <taxon>Eukaryota</taxon>
        <taxon>Sar</taxon>
        <taxon>Stramenopiles</taxon>
        <taxon>Ochrophyta</taxon>
        <taxon>Bacillariophyta</taxon>
        <taxon>Coscinodiscophyceae</taxon>
        <taxon>Thalassiosirophycidae</taxon>
        <taxon>Stephanodiscales</taxon>
        <taxon>Stephanodiscaceae</taxon>
        <taxon>Cyclostephanos</taxon>
    </lineage>
</organism>
<evidence type="ECO:0000256" key="1">
    <source>
        <dbReference type="ARBA" id="ARBA00005080"/>
    </source>
</evidence>
<comment type="pathway">
    <text evidence="1">Cofactor biosynthesis; 7,8-dihydroneopterin triphosphate biosynthesis; 7,8-dihydroneopterin triphosphate from GTP: step 1/1.</text>
</comment>
<comment type="caution">
    <text evidence="11">The sequence shown here is derived from an EMBL/GenBank/DDBJ whole genome shotgun (WGS) entry which is preliminary data.</text>
</comment>
<dbReference type="InterPro" id="IPR020602">
    <property type="entry name" value="GTP_CycHdrlase_I_dom"/>
</dbReference>
<reference evidence="11 12" key="1">
    <citation type="submission" date="2024-10" db="EMBL/GenBank/DDBJ databases">
        <title>Updated reference genomes for cyclostephanoid diatoms.</title>
        <authorList>
            <person name="Roberts W.R."/>
            <person name="Alverson A.J."/>
        </authorList>
    </citation>
    <scope>NUCLEOTIDE SEQUENCE [LARGE SCALE GENOMIC DNA]</scope>
    <source>
        <strain evidence="11 12">AJA228-03</strain>
    </source>
</reference>
<evidence type="ECO:0000256" key="2">
    <source>
        <dbReference type="ARBA" id="ARBA00008085"/>
    </source>
</evidence>
<dbReference type="HAMAP" id="MF_00223">
    <property type="entry name" value="FolE"/>
    <property type="match status" value="1"/>
</dbReference>
<dbReference type="PROSITE" id="PS00859">
    <property type="entry name" value="GTP_CYCLOHYDROL_1_1"/>
    <property type="match status" value="1"/>
</dbReference>
<gene>
    <name evidence="11" type="ORF">ACHAXA_007249</name>
</gene>
<evidence type="ECO:0000313" key="12">
    <source>
        <dbReference type="Proteomes" id="UP001530377"/>
    </source>
</evidence>
<protein>
    <recommendedName>
        <fullName evidence="4">GTP cyclohydrolase 1</fullName>
        <ecNumber evidence="3">3.5.4.16</ecNumber>
    </recommendedName>
    <alternativeName>
        <fullName evidence="8">GTP cyclohydrolase I</fullName>
    </alternativeName>
</protein>
<dbReference type="Proteomes" id="UP001530377">
    <property type="component" value="Unassembled WGS sequence"/>
</dbReference>
<dbReference type="InterPro" id="IPR043134">
    <property type="entry name" value="GTP-CH-I_N"/>
</dbReference>
<dbReference type="NCBIfam" id="NF006825">
    <property type="entry name" value="PRK09347.1-2"/>
    <property type="match status" value="1"/>
</dbReference>
<keyword evidence="12" id="KW-1185">Reference proteome</keyword>
<dbReference type="PANTHER" id="PTHR11109:SF7">
    <property type="entry name" value="GTP CYCLOHYDROLASE 1"/>
    <property type="match status" value="1"/>
</dbReference>
<dbReference type="EC" id="3.5.4.16" evidence="3"/>
<dbReference type="Pfam" id="PF01227">
    <property type="entry name" value="GTP_cyclohydroI"/>
    <property type="match status" value="1"/>
</dbReference>
<evidence type="ECO:0000256" key="4">
    <source>
        <dbReference type="ARBA" id="ARBA00017272"/>
    </source>
</evidence>
<dbReference type="AlphaFoldDB" id="A0ABD3SHB2"/>
<evidence type="ECO:0000259" key="10">
    <source>
        <dbReference type="Pfam" id="PF01227"/>
    </source>
</evidence>
<comment type="similarity">
    <text evidence="2">Belongs to the GTP cyclohydrolase I family.</text>
</comment>
<feature type="region of interest" description="Disordered" evidence="9">
    <location>
        <begin position="1"/>
        <end position="33"/>
    </location>
</feature>
<evidence type="ECO:0000256" key="8">
    <source>
        <dbReference type="ARBA" id="ARBA00030854"/>
    </source>
</evidence>
<dbReference type="PANTHER" id="PTHR11109">
    <property type="entry name" value="GTP CYCLOHYDROLASE I"/>
    <property type="match status" value="1"/>
</dbReference>
<dbReference type="FunFam" id="3.30.1130.10:FF:000012">
    <property type="entry name" value="GTP cyclohydrolase 1"/>
    <property type="match status" value="1"/>
</dbReference>
<dbReference type="EMBL" id="JALLPB020000031">
    <property type="protein sequence ID" value="KAL3823678.1"/>
    <property type="molecule type" value="Genomic_DNA"/>
</dbReference>
<evidence type="ECO:0000256" key="6">
    <source>
        <dbReference type="ARBA" id="ARBA00022801"/>
    </source>
</evidence>
<evidence type="ECO:0000256" key="5">
    <source>
        <dbReference type="ARBA" id="ARBA00022741"/>
    </source>
</evidence>
<dbReference type="Gene3D" id="1.10.286.10">
    <property type="match status" value="1"/>
</dbReference>
<dbReference type="SUPFAM" id="SSF55620">
    <property type="entry name" value="Tetrahydrobiopterin biosynthesis enzymes-like"/>
    <property type="match status" value="1"/>
</dbReference>
<dbReference type="Gene3D" id="3.30.1130.10">
    <property type="match status" value="1"/>
</dbReference>
<sequence length="267" mass="29850">MSSGSQSPLPAEVSSVSTTSTPKTERDLVDSDGTLSCEEERLWLELSRKKRRTLEMFEGKEKCSSNFCHEVGQPSSDEEKLEQMTSACKTILKCIGEDPNREGLIKTPERWAKALLFMTSGYSLSAEKVLNNAVFTEDSHKEIVVVKNINIHSMCEHHMLPFTGRIHVGYIPNGKIIGLSKIARIAEVYARRLQVQERLTRQIVDAIVEALQPLGVGVVIESSHFCMVMRGVQQVGAKTVTSCVRGCFESNQKTRAEFFNIINGRRD</sequence>
<keyword evidence="7" id="KW-0342">GTP-binding</keyword>
<proteinExistence type="inferred from homology"/>
<feature type="domain" description="GTP cyclohydrolase I" evidence="10">
    <location>
        <begin position="85"/>
        <end position="262"/>
    </location>
</feature>
<evidence type="ECO:0000256" key="3">
    <source>
        <dbReference type="ARBA" id="ARBA00012715"/>
    </source>
</evidence>
<dbReference type="NCBIfam" id="TIGR00063">
    <property type="entry name" value="folE"/>
    <property type="match status" value="1"/>
</dbReference>
<evidence type="ECO:0000256" key="9">
    <source>
        <dbReference type="SAM" id="MobiDB-lite"/>
    </source>
</evidence>
<dbReference type="InterPro" id="IPR043133">
    <property type="entry name" value="GTP-CH-I_C/QueF"/>
</dbReference>
<dbReference type="GO" id="GO:0003934">
    <property type="term" value="F:GTP cyclohydrolase I activity"/>
    <property type="evidence" value="ECO:0007669"/>
    <property type="project" value="UniProtKB-EC"/>
</dbReference>
<accession>A0ABD3SHB2</accession>
<name>A0ABD3SHB2_9STRA</name>